<keyword evidence="3" id="KW-1185">Reference proteome</keyword>
<feature type="transmembrane region" description="Helical" evidence="1">
    <location>
        <begin position="12"/>
        <end position="32"/>
    </location>
</feature>
<dbReference type="PANTHER" id="PTHR46830">
    <property type="entry name" value="TRANSFERASE, PUTATIVE-RELATED"/>
    <property type="match status" value="1"/>
</dbReference>
<accession>A0A7I8VNQ6</accession>
<dbReference type="InterPro" id="IPR029044">
    <property type="entry name" value="Nucleotide-diphossugar_trans"/>
</dbReference>
<comment type="caution">
    <text evidence="2">The sequence shown here is derived from an EMBL/GenBank/DDBJ whole genome shotgun (WGS) entry which is preliminary data.</text>
</comment>
<sequence length="311" mass="36972">MKRSESKLANLLKLALVFNITLFIFSVGRYVGIKTNIEPDPPKIPAIRPVHHTYKIPNIIHYVWYNEKEKELKFHHLLSMLSSFRIQNPEKIIFHTNKEPVGKYWNEAKRQITSLNINYRQPPLKLFGEDVKKPLYYTSHSNVDRVKIVHEYGGIYLDLDTVVLSPMEPLRNYSCVIGQEQSDKSCGCVFMCEKNAPFLSLWLNSYLDDYRIEEWAYNSGKVPWKLARRYPQLVFVEKNRLLKPNFKHLDQLYGKVIVDWTKSITMHLWYRLAKQWNFLKEDPNEENIKLMDTTFGQIARYIYFDNSTRNR</sequence>
<dbReference type="Gene3D" id="3.90.550.20">
    <property type="match status" value="1"/>
</dbReference>
<dbReference type="AlphaFoldDB" id="A0A7I8VNQ6"/>
<name>A0A7I8VNQ6_9ANNE</name>
<evidence type="ECO:0000313" key="3">
    <source>
        <dbReference type="Proteomes" id="UP000549394"/>
    </source>
</evidence>
<dbReference type="Pfam" id="PF04488">
    <property type="entry name" value="Gly_transf_sug"/>
    <property type="match status" value="1"/>
</dbReference>
<dbReference type="PANTHER" id="PTHR46830:SF2">
    <property type="entry name" value="ALPHA-1,4-N-ACETYLGLUCOSAMINYLTRANSFERASE"/>
    <property type="match status" value="1"/>
</dbReference>
<protein>
    <submittedName>
        <fullName evidence="2">DgyrCDS6665</fullName>
    </submittedName>
</protein>
<dbReference type="InterPro" id="IPR007577">
    <property type="entry name" value="GlycoTrfase_DXD_sugar-bd_CS"/>
</dbReference>
<organism evidence="2 3">
    <name type="scientific">Dimorphilus gyrociliatus</name>
    <dbReference type="NCBI Taxonomy" id="2664684"/>
    <lineage>
        <taxon>Eukaryota</taxon>
        <taxon>Metazoa</taxon>
        <taxon>Spiralia</taxon>
        <taxon>Lophotrochozoa</taxon>
        <taxon>Annelida</taxon>
        <taxon>Polychaeta</taxon>
        <taxon>Polychaeta incertae sedis</taxon>
        <taxon>Dinophilidae</taxon>
        <taxon>Dimorphilus</taxon>
    </lineage>
</organism>
<dbReference type="Proteomes" id="UP000549394">
    <property type="component" value="Unassembled WGS sequence"/>
</dbReference>
<reference evidence="2 3" key="1">
    <citation type="submission" date="2020-08" db="EMBL/GenBank/DDBJ databases">
        <authorList>
            <person name="Hejnol A."/>
        </authorList>
    </citation>
    <scope>NUCLEOTIDE SEQUENCE [LARGE SCALE GENOMIC DNA]</scope>
</reference>
<evidence type="ECO:0000313" key="2">
    <source>
        <dbReference type="EMBL" id="CAD5117920.1"/>
    </source>
</evidence>
<evidence type="ECO:0000256" key="1">
    <source>
        <dbReference type="SAM" id="Phobius"/>
    </source>
</evidence>
<keyword evidence="1" id="KW-0812">Transmembrane</keyword>
<proteinExistence type="predicted"/>
<dbReference type="OrthoDB" id="6150660at2759"/>
<dbReference type="SUPFAM" id="SSF53448">
    <property type="entry name" value="Nucleotide-diphospho-sugar transferases"/>
    <property type="match status" value="1"/>
</dbReference>
<keyword evidence="1" id="KW-1133">Transmembrane helix</keyword>
<gene>
    <name evidence="2" type="ORF">DGYR_LOCUS6381</name>
</gene>
<keyword evidence="1" id="KW-0472">Membrane</keyword>
<dbReference type="EMBL" id="CAJFCJ010000007">
    <property type="protein sequence ID" value="CAD5117920.1"/>
    <property type="molecule type" value="Genomic_DNA"/>
</dbReference>